<reference evidence="10 11" key="1">
    <citation type="journal article" date="2015" name="Microbiome">
        <title>Genomic resolution of linkages in carbon, nitrogen, and sulfur cycling among widespread estuary sediment bacteria.</title>
        <authorList>
            <person name="Baker B.J."/>
            <person name="Lazar C.S."/>
            <person name="Teske A.P."/>
            <person name="Dick G.J."/>
        </authorList>
    </citation>
    <scope>NUCLEOTIDE SEQUENCE [LARGE SCALE GENOMIC DNA]</scope>
    <source>
        <strain evidence="10">SM23_60</strain>
    </source>
</reference>
<evidence type="ECO:0000256" key="2">
    <source>
        <dbReference type="ARBA" id="ARBA00009152"/>
    </source>
</evidence>
<keyword evidence="5 8" id="KW-0378">Hydrolase</keyword>
<evidence type="ECO:0000256" key="3">
    <source>
        <dbReference type="ARBA" id="ARBA00013085"/>
    </source>
</evidence>
<dbReference type="GO" id="GO:0004401">
    <property type="term" value="F:histidinol-phosphatase activity"/>
    <property type="evidence" value="ECO:0007669"/>
    <property type="project" value="UniProtKB-UniRule"/>
</dbReference>
<dbReference type="GO" id="GO:0000105">
    <property type="term" value="P:L-histidine biosynthetic process"/>
    <property type="evidence" value="ECO:0007669"/>
    <property type="project" value="UniProtKB-UniRule"/>
</dbReference>
<dbReference type="Pfam" id="PF02811">
    <property type="entry name" value="PHP"/>
    <property type="match status" value="1"/>
</dbReference>
<dbReference type="SUPFAM" id="SSF89550">
    <property type="entry name" value="PHP domain-like"/>
    <property type="match status" value="1"/>
</dbReference>
<dbReference type="UniPathway" id="UPA00031">
    <property type="reaction ID" value="UER00013"/>
</dbReference>
<comment type="similarity">
    <text evidence="2 8">Belongs to the PHP hydrolase family. HisK subfamily.</text>
</comment>
<dbReference type="GO" id="GO:0005737">
    <property type="term" value="C:cytoplasm"/>
    <property type="evidence" value="ECO:0007669"/>
    <property type="project" value="TreeGrafter"/>
</dbReference>
<dbReference type="PANTHER" id="PTHR21039:SF0">
    <property type="entry name" value="HISTIDINOL-PHOSPHATASE"/>
    <property type="match status" value="1"/>
</dbReference>
<dbReference type="Gene3D" id="3.20.20.140">
    <property type="entry name" value="Metal-dependent hydrolases"/>
    <property type="match status" value="1"/>
</dbReference>
<dbReference type="EC" id="3.1.3.15" evidence="3 8"/>
<evidence type="ECO:0000259" key="9">
    <source>
        <dbReference type="Pfam" id="PF02811"/>
    </source>
</evidence>
<keyword evidence="4 8" id="KW-0028">Amino-acid biosynthesis</keyword>
<name>A0A0S8G6D1_UNCW3</name>
<evidence type="ECO:0000256" key="6">
    <source>
        <dbReference type="ARBA" id="ARBA00023102"/>
    </source>
</evidence>
<comment type="pathway">
    <text evidence="1 8">Amino-acid biosynthesis; L-histidine biosynthesis; L-histidine from 5-phospho-alpha-D-ribose 1-diphosphate: step 8/9.</text>
</comment>
<dbReference type="Proteomes" id="UP000051096">
    <property type="component" value="Unassembled WGS sequence"/>
</dbReference>
<dbReference type="EMBL" id="LJUO01000167">
    <property type="protein sequence ID" value="KPK68446.1"/>
    <property type="molecule type" value="Genomic_DNA"/>
</dbReference>
<evidence type="ECO:0000256" key="7">
    <source>
        <dbReference type="ARBA" id="ARBA00049158"/>
    </source>
</evidence>
<dbReference type="InterPro" id="IPR016195">
    <property type="entry name" value="Pol/histidinol_Pase-like"/>
</dbReference>
<sequence length="280" mass="31985">MYMIDYHIHTNHSIDAQGDINEYCARAVEVGLEEICITNHCELDPQRDDTLIQFGHHQQAFTHKALLRMRDEIMEAKEKYKKRGLTVKFGLEVGYFDGIETHLQKLLHGVELDFLLGSIHCLDSVCIDSSKECTTYFTKYAARELLDSYYSAIEKLIKSHLFDSIGHLDVYKKYGLSFYGDAINIVPRDVLTDVFRLTKENNIAFEINTAGFRLLNEFYPARSIIQHARDCGVSRITIGSDAHKVADLGVGLQEGVDYAKSFGFDAVYAFDRRKPVRVKI</sequence>
<organism evidence="10 11">
    <name type="scientific">candidate division WOR_3 bacterium SM23_60</name>
    <dbReference type="NCBI Taxonomy" id="1703780"/>
    <lineage>
        <taxon>Bacteria</taxon>
        <taxon>Bacteria division WOR-3</taxon>
    </lineage>
</organism>
<feature type="domain" description="PHP" evidence="9">
    <location>
        <begin position="5"/>
        <end position="210"/>
    </location>
</feature>
<evidence type="ECO:0000256" key="8">
    <source>
        <dbReference type="RuleBase" id="RU366003"/>
    </source>
</evidence>
<evidence type="ECO:0000256" key="4">
    <source>
        <dbReference type="ARBA" id="ARBA00022605"/>
    </source>
</evidence>
<comment type="catalytic activity">
    <reaction evidence="7 8">
        <text>L-histidinol phosphate + H2O = L-histidinol + phosphate</text>
        <dbReference type="Rhea" id="RHEA:14465"/>
        <dbReference type="ChEBI" id="CHEBI:15377"/>
        <dbReference type="ChEBI" id="CHEBI:43474"/>
        <dbReference type="ChEBI" id="CHEBI:57699"/>
        <dbReference type="ChEBI" id="CHEBI:57980"/>
        <dbReference type="EC" id="3.1.3.15"/>
    </reaction>
</comment>
<evidence type="ECO:0000313" key="11">
    <source>
        <dbReference type="Proteomes" id="UP000051096"/>
    </source>
</evidence>
<dbReference type="NCBIfam" id="TIGR01856">
    <property type="entry name" value="hisJ_fam"/>
    <property type="match status" value="1"/>
</dbReference>
<evidence type="ECO:0000313" key="10">
    <source>
        <dbReference type="EMBL" id="KPK68446.1"/>
    </source>
</evidence>
<dbReference type="AlphaFoldDB" id="A0A0S8G6D1"/>
<dbReference type="PANTHER" id="PTHR21039">
    <property type="entry name" value="HISTIDINOL PHOSPHATASE-RELATED"/>
    <property type="match status" value="1"/>
</dbReference>
<keyword evidence="6 8" id="KW-0368">Histidine biosynthesis</keyword>
<proteinExistence type="inferred from homology"/>
<evidence type="ECO:0000256" key="5">
    <source>
        <dbReference type="ARBA" id="ARBA00022801"/>
    </source>
</evidence>
<dbReference type="InterPro" id="IPR004013">
    <property type="entry name" value="PHP_dom"/>
</dbReference>
<comment type="caution">
    <text evidence="10">The sequence shown here is derived from an EMBL/GenBank/DDBJ whole genome shotgun (WGS) entry which is preliminary data.</text>
</comment>
<gene>
    <name evidence="10" type="ORF">AMJ87_11905</name>
</gene>
<evidence type="ECO:0000256" key="1">
    <source>
        <dbReference type="ARBA" id="ARBA00004970"/>
    </source>
</evidence>
<protein>
    <recommendedName>
        <fullName evidence="3 8">Histidinol-phosphatase</fullName>
        <shortName evidence="8">HolPase</shortName>
        <ecNumber evidence="3 8">3.1.3.15</ecNumber>
    </recommendedName>
</protein>
<accession>A0A0S8G6D1</accession>
<dbReference type="InterPro" id="IPR010140">
    <property type="entry name" value="Histidinol_P_phosphatase_HisJ"/>
</dbReference>